<proteinExistence type="inferred from homology"/>
<dbReference type="AlphaFoldDB" id="A0A838AF68"/>
<dbReference type="CDD" id="cd00085">
    <property type="entry name" value="HNHc"/>
    <property type="match status" value="1"/>
</dbReference>
<accession>A0A838AF68</accession>
<dbReference type="InterPro" id="IPR003870">
    <property type="entry name" value="DUF222"/>
</dbReference>
<dbReference type="GO" id="GO:0004519">
    <property type="term" value="F:endonuclease activity"/>
    <property type="evidence" value="ECO:0007669"/>
    <property type="project" value="InterPro"/>
</dbReference>
<evidence type="ECO:0000313" key="5">
    <source>
        <dbReference type="Proteomes" id="UP000582974"/>
    </source>
</evidence>
<dbReference type="InterPro" id="IPR003615">
    <property type="entry name" value="HNH_nuc"/>
</dbReference>
<evidence type="ECO:0000256" key="2">
    <source>
        <dbReference type="SAM" id="MobiDB-lite"/>
    </source>
</evidence>
<dbReference type="Pfam" id="PF01844">
    <property type="entry name" value="HNH"/>
    <property type="match status" value="1"/>
</dbReference>
<dbReference type="GO" id="GO:0003676">
    <property type="term" value="F:nucleic acid binding"/>
    <property type="evidence" value="ECO:0007669"/>
    <property type="project" value="InterPro"/>
</dbReference>
<dbReference type="Proteomes" id="UP000582974">
    <property type="component" value="Unassembled WGS sequence"/>
</dbReference>
<keyword evidence="5" id="KW-1185">Reference proteome</keyword>
<reference evidence="4 5" key="1">
    <citation type="submission" date="2020-07" db="EMBL/GenBank/DDBJ databases">
        <title>Genome of Haloechinothrix sp.</title>
        <authorList>
            <person name="Tang S.-K."/>
            <person name="Yang L."/>
            <person name="Zhu W.-Y."/>
        </authorList>
    </citation>
    <scope>NUCLEOTIDE SEQUENCE [LARGE SCALE GENOMIC DNA]</scope>
    <source>
        <strain evidence="4 5">YIM 98757</strain>
    </source>
</reference>
<organism evidence="4 5">
    <name type="scientific">Haloechinothrix aidingensis</name>
    <dbReference type="NCBI Taxonomy" id="2752311"/>
    <lineage>
        <taxon>Bacteria</taxon>
        <taxon>Bacillati</taxon>
        <taxon>Actinomycetota</taxon>
        <taxon>Actinomycetes</taxon>
        <taxon>Pseudonocardiales</taxon>
        <taxon>Pseudonocardiaceae</taxon>
        <taxon>Haloechinothrix</taxon>
    </lineage>
</organism>
<sequence>MASLQSLEVLQRQAAAIQGEILAEVASRGVMAEFGHGTLAVLVRNTLRVDKSEANRRVARATGCNPVRSGTGEVAALAPQSGVALREGAIGTAHVDAVRETLAEMPGTVSEGDRWESEATLVNLARVSTPAKVRKAGRRILAYVQPDGTSPGGDDPARPARELRLGWRRDGRLGLVGVLDAEAGRALEAALSPLAKPRPSSEHGLDEREPAQRYGDALAELADHSLRAGTLPSEGGERPRIVVTIGLRELCTDSLPGATGLLNHDMPTSAEQARRLACDAGVIPAVLGSKGEVLDLGREQRLVSTAQRRALALRDRGCVFPGCDRPEGWCHAHHIEHWAHGGPTDLANLALLCGEHHRIIHHSEWNIHMGSGGIPVCTPPPWLAPAIPRQREPARDERTRDTTLPAG</sequence>
<evidence type="ECO:0000256" key="1">
    <source>
        <dbReference type="ARBA" id="ARBA00023450"/>
    </source>
</evidence>
<name>A0A838AF68_9PSEU</name>
<evidence type="ECO:0000259" key="3">
    <source>
        <dbReference type="SMART" id="SM00507"/>
    </source>
</evidence>
<dbReference type="Pfam" id="PF02720">
    <property type="entry name" value="DUF222"/>
    <property type="match status" value="1"/>
</dbReference>
<feature type="domain" description="HNH nuclease" evidence="3">
    <location>
        <begin position="306"/>
        <end position="358"/>
    </location>
</feature>
<dbReference type="GO" id="GO:0008270">
    <property type="term" value="F:zinc ion binding"/>
    <property type="evidence" value="ECO:0007669"/>
    <property type="project" value="InterPro"/>
</dbReference>
<comment type="similarity">
    <text evidence="1">Belongs to the Rv1128c/1148c/1588c/1702c/1945/3466 family.</text>
</comment>
<protein>
    <submittedName>
        <fullName evidence="4">DUF222 domain-containing protein</fullName>
    </submittedName>
</protein>
<dbReference type="InterPro" id="IPR002711">
    <property type="entry name" value="HNH"/>
</dbReference>
<dbReference type="RefSeq" id="WP_180894765.1">
    <property type="nucleotide sequence ID" value="NZ_JACCKD010000009.1"/>
</dbReference>
<feature type="region of interest" description="Disordered" evidence="2">
    <location>
        <begin position="385"/>
        <end position="407"/>
    </location>
</feature>
<gene>
    <name evidence="4" type="ORF">H0B56_20590</name>
</gene>
<dbReference type="SMART" id="SM00507">
    <property type="entry name" value="HNHc"/>
    <property type="match status" value="1"/>
</dbReference>
<comment type="caution">
    <text evidence="4">The sequence shown here is derived from an EMBL/GenBank/DDBJ whole genome shotgun (WGS) entry which is preliminary data.</text>
</comment>
<dbReference type="Gene3D" id="1.10.30.50">
    <property type="match status" value="1"/>
</dbReference>
<evidence type="ECO:0000313" key="4">
    <source>
        <dbReference type="EMBL" id="MBA0127949.1"/>
    </source>
</evidence>
<dbReference type="EMBL" id="JACCKD010000009">
    <property type="protein sequence ID" value="MBA0127949.1"/>
    <property type="molecule type" value="Genomic_DNA"/>
</dbReference>
<feature type="compositionally biased region" description="Basic and acidic residues" evidence="2">
    <location>
        <begin position="389"/>
        <end position="401"/>
    </location>
</feature>